<dbReference type="Proteomes" id="UP001479436">
    <property type="component" value="Unassembled WGS sequence"/>
</dbReference>
<sequence>MQVKFVSIASIFSIVLLAKQTNAGVLDILKSATSTGNGKTSPTAKPISVPKPTINLPTSIPIVKQGL</sequence>
<feature type="chain" id="PRO_5047364444" evidence="1">
    <location>
        <begin position="24"/>
        <end position="67"/>
    </location>
</feature>
<evidence type="ECO:0000313" key="2">
    <source>
        <dbReference type="EMBL" id="KAK9663792.1"/>
    </source>
</evidence>
<evidence type="ECO:0000256" key="1">
    <source>
        <dbReference type="SAM" id="SignalP"/>
    </source>
</evidence>
<evidence type="ECO:0000313" key="3">
    <source>
        <dbReference type="Proteomes" id="UP001479436"/>
    </source>
</evidence>
<keyword evidence="1" id="KW-0732">Signal</keyword>
<feature type="signal peptide" evidence="1">
    <location>
        <begin position="1"/>
        <end position="23"/>
    </location>
</feature>
<organism evidence="2 3">
    <name type="scientific">Basidiobolus ranarum</name>
    <dbReference type="NCBI Taxonomy" id="34480"/>
    <lineage>
        <taxon>Eukaryota</taxon>
        <taxon>Fungi</taxon>
        <taxon>Fungi incertae sedis</taxon>
        <taxon>Zoopagomycota</taxon>
        <taxon>Entomophthoromycotina</taxon>
        <taxon>Basidiobolomycetes</taxon>
        <taxon>Basidiobolales</taxon>
        <taxon>Basidiobolaceae</taxon>
        <taxon>Basidiobolus</taxon>
    </lineage>
</organism>
<gene>
    <name evidence="2" type="ORF">K7432_017892</name>
</gene>
<dbReference type="EMBL" id="JASJQH010011471">
    <property type="protein sequence ID" value="KAK9663792.1"/>
    <property type="molecule type" value="Genomic_DNA"/>
</dbReference>
<accession>A0ABR2VJT1</accession>
<protein>
    <submittedName>
        <fullName evidence="2">Uncharacterized protein</fullName>
    </submittedName>
</protein>
<reference evidence="2 3" key="1">
    <citation type="submission" date="2023-04" db="EMBL/GenBank/DDBJ databases">
        <title>Genome of Basidiobolus ranarum AG-B5.</title>
        <authorList>
            <person name="Stajich J.E."/>
            <person name="Carter-House D."/>
            <person name="Gryganskyi A."/>
        </authorList>
    </citation>
    <scope>NUCLEOTIDE SEQUENCE [LARGE SCALE GENOMIC DNA]</scope>
    <source>
        <strain evidence="2 3">AG-B5</strain>
    </source>
</reference>
<proteinExistence type="predicted"/>
<name>A0ABR2VJT1_9FUNG</name>
<comment type="caution">
    <text evidence="2">The sequence shown here is derived from an EMBL/GenBank/DDBJ whole genome shotgun (WGS) entry which is preliminary data.</text>
</comment>
<keyword evidence="3" id="KW-1185">Reference proteome</keyword>